<evidence type="ECO:0000313" key="3">
    <source>
        <dbReference type="Proteomes" id="UP000827721"/>
    </source>
</evidence>
<dbReference type="EMBL" id="JAFEMO010000003">
    <property type="protein sequence ID" value="KAH7573803.1"/>
    <property type="molecule type" value="Genomic_DNA"/>
</dbReference>
<name>A0ABQ8IBB5_9ROSI</name>
<dbReference type="Proteomes" id="UP000827721">
    <property type="component" value="Unassembled WGS sequence"/>
</dbReference>
<feature type="region of interest" description="Disordered" evidence="1">
    <location>
        <begin position="179"/>
        <end position="218"/>
    </location>
</feature>
<accession>A0ABQ8IBB5</accession>
<protein>
    <submittedName>
        <fullName evidence="2">Uncharacterized protein</fullName>
    </submittedName>
</protein>
<feature type="region of interest" description="Disordered" evidence="1">
    <location>
        <begin position="248"/>
        <end position="278"/>
    </location>
</feature>
<organism evidence="2 3">
    <name type="scientific">Xanthoceras sorbifolium</name>
    <dbReference type="NCBI Taxonomy" id="99658"/>
    <lineage>
        <taxon>Eukaryota</taxon>
        <taxon>Viridiplantae</taxon>
        <taxon>Streptophyta</taxon>
        <taxon>Embryophyta</taxon>
        <taxon>Tracheophyta</taxon>
        <taxon>Spermatophyta</taxon>
        <taxon>Magnoliopsida</taxon>
        <taxon>eudicotyledons</taxon>
        <taxon>Gunneridae</taxon>
        <taxon>Pentapetalae</taxon>
        <taxon>rosids</taxon>
        <taxon>malvids</taxon>
        <taxon>Sapindales</taxon>
        <taxon>Sapindaceae</taxon>
        <taxon>Xanthoceroideae</taxon>
        <taxon>Xanthoceras</taxon>
    </lineage>
</organism>
<gene>
    <name evidence="2" type="ORF">JRO89_XS03G0209300</name>
</gene>
<dbReference type="PANTHER" id="PTHR35986:SF1">
    <property type="entry name" value="OS10G0430800 PROTEIN"/>
    <property type="match status" value="1"/>
</dbReference>
<dbReference type="PANTHER" id="PTHR35986">
    <property type="entry name" value="EXPRESSED PROTEIN"/>
    <property type="match status" value="1"/>
</dbReference>
<sequence>MAEVLLDLEQVLRSKQVTLTSGEANILLTCRSNAVRDFTAGALVGYGVVWLGKQVGIPCIAKREKEENKKAFVAATWRLNTFSRFNLSGGAAVISGFWRFGRSLDSCVDHILAQEGSRMQKEAANIIVNKYRDDPWRMKLISKHFYSEKVYDDSNSDQPKLRWRYKNYFSDDVVHYQGTHESDSQGESHSDSHNYSSSKAHSDFSNEPISKKDDMGSKKIPVNPDVGLLADPLDSVFGILAATEEIHHHSNSSMPTRVHTRNHRRYHRRRRIHHQEVL</sequence>
<feature type="compositionally biased region" description="Basic residues" evidence="1">
    <location>
        <begin position="258"/>
        <end position="278"/>
    </location>
</feature>
<reference evidence="2 3" key="1">
    <citation type="submission" date="2021-02" db="EMBL/GenBank/DDBJ databases">
        <title>Plant Genome Project.</title>
        <authorList>
            <person name="Zhang R.-G."/>
        </authorList>
    </citation>
    <scope>NUCLEOTIDE SEQUENCE [LARGE SCALE GENOMIC DNA]</scope>
    <source>
        <tissue evidence="2">Leaves</tissue>
    </source>
</reference>
<feature type="compositionally biased region" description="Basic and acidic residues" evidence="1">
    <location>
        <begin position="179"/>
        <end position="192"/>
    </location>
</feature>
<comment type="caution">
    <text evidence="2">The sequence shown here is derived from an EMBL/GenBank/DDBJ whole genome shotgun (WGS) entry which is preliminary data.</text>
</comment>
<evidence type="ECO:0000256" key="1">
    <source>
        <dbReference type="SAM" id="MobiDB-lite"/>
    </source>
</evidence>
<evidence type="ECO:0000313" key="2">
    <source>
        <dbReference type="EMBL" id="KAH7573803.1"/>
    </source>
</evidence>
<feature type="compositionally biased region" description="Basic and acidic residues" evidence="1">
    <location>
        <begin position="200"/>
        <end position="217"/>
    </location>
</feature>
<keyword evidence="3" id="KW-1185">Reference proteome</keyword>
<proteinExistence type="predicted"/>